<proteinExistence type="predicted"/>
<gene>
    <name evidence="1" type="ORF">D5086_024995</name>
</gene>
<dbReference type="Proteomes" id="UP000309997">
    <property type="component" value="Unassembled WGS sequence"/>
</dbReference>
<name>A0ACC4B7J5_POPAL</name>
<evidence type="ECO:0000313" key="2">
    <source>
        <dbReference type="Proteomes" id="UP000309997"/>
    </source>
</evidence>
<keyword evidence="2" id="KW-1185">Reference proteome</keyword>
<organism evidence="1 2">
    <name type="scientific">Populus alba</name>
    <name type="common">White poplar</name>
    <dbReference type="NCBI Taxonomy" id="43335"/>
    <lineage>
        <taxon>Eukaryota</taxon>
        <taxon>Viridiplantae</taxon>
        <taxon>Streptophyta</taxon>
        <taxon>Embryophyta</taxon>
        <taxon>Tracheophyta</taxon>
        <taxon>Spermatophyta</taxon>
        <taxon>Magnoliopsida</taxon>
        <taxon>eudicotyledons</taxon>
        <taxon>Gunneridae</taxon>
        <taxon>Pentapetalae</taxon>
        <taxon>rosids</taxon>
        <taxon>fabids</taxon>
        <taxon>Malpighiales</taxon>
        <taxon>Salicaceae</taxon>
        <taxon>Saliceae</taxon>
        <taxon>Populus</taxon>
    </lineage>
</organism>
<accession>A0ACC4B7J5</accession>
<evidence type="ECO:0000313" key="1">
    <source>
        <dbReference type="EMBL" id="KAL3574382.1"/>
    </source>
</evidence>
<reference evidence="1 2" key="1">
    <citation type="journal article" date="2024" name="Plant Biotechnol. J.">
        <title>Genome and CRISPR/Cas9 system of a widespread forest tree (Populus alba) in the world.</title>
        <authorList>
            <person name="Liu Y.J."/>
            <person name="Jiang P.F."/>
            <person name="Han X.M."/>
            <person name="Li X.Y."/>
            <person name="Wang H.M."/>
            <person name="Wang Y.J."/>
            <person name="Wang X.X."/>
            <person name="Zeng Q.Y."/>
        </authorList>
    </citation>
    <scope>NUCLEOTIDE SEQUENCE [LARGE SCALE GENOMIC DNA]</scope>
    <source>
        <strain evidence="2">cv. PAL-ZL1</strain>
    </source>
</reference>
<comment type="caution">
    <text evidence="1">The sequence shown here is derived from an EMBL/GenBank/DDBJ whole genome shotgun (WGS) entry which is preliminary data.</text>
</comment>
<dbReference type="EMBL" id="RCHU02000013">
    <property type="protein sequence ID" value="KAL3574382.1"/>
    <property type="molecule type" value="Genomic_DNA"/>
</dbReference>
<sequence>MKFWGLERREGRFLLLCSGFGGGGEAVVEKVTEGFELLSKNGFLWMDFKKQRNIGVIWRDQVLTESKKGWNLTKIVKGKKEGKGKVRAFLGF</sequence>
<protein>
    <submittedName>
        <fullName evidence="1">Uncharacterized protein</fullName>
    </submittedName>
</protein>